<evidence type="ECO:0000256" key="5">
    <source>
        <dbReference type="ARBA" id="ARBA00022555"/>
    </source>
</evidence>
<dbReference type="Proteomes" id="UP000032800">
    <property type="component" value="Chromosome I"/>
</dbReference>
<comment type="subcellular location">
    <subcellularLocation>
        <location evidence="1 15">Cytoplasm</location>
    </subcellularLocation>
</comment>
<dbReference type="Pfam" id="PF03483">
    <property type="entry name" value="B3_4"/>
    <property type="match status" value="1"/>
</dbReference>
<keyword evidence="11" id="KW-0694">RNA-binding</keyword>
<keyword evidence="4 15" id="KW-0963">Cytoplasm</keyword>
<evidence type="ECO:0000256" key="2">
    <source>
        <dbReference type="ARBA" id="ARBA00008653"/>
    </source>
</evidence>
<organism evidence="18 19">
    <name type="scientific">Candidatus Portiera aleyrodidarum</name>
    <name type="common">primary endosymbiont of Bemisia tabaci</name>
    <dbReference type="NCBI Taxonomy" id="91844"/>
    <lineage>
        <taxon>Bacteria</taxon>
        <taxon>Pseudomonadati</taxon>
        <taxon>Pseudomonadota</taxon>
        <taxon>Gammaproteobacteria</taxon>
        <taxon>Candidatus Johnevansiales</taxon>
        <taxon>Candidatus Johnevansiaceae</taxon>
        <taxon>Candidatus Portiera</taxon>
    </lineage>
</organism>
<dbReference type="Pfam" id="PF17759">
    <property type="entry name" value="tRNA_synthFbeta"/>
    <property type="match status" value="1"/>
</dbReference>
<feature type="domain" description="B5" evidence="17">
    <location>
        <begin position="390"/>
        <end position="466"/>
    </location>
</feature>
<dbReference type="HAMAP" id="MF_00283">
    <property type="entry name" value="Phe_tRNA_synth_beta1"/>
    <property type="match status" value="1"/>
</dbReference>
<evidence type="ECO:0000256" key="9">
    <source>
        <dbReference type="ARBA" id="ARBA00022840"/>
    </source>
</evidence>
<dbReference type="EMBL" id="LN649255">
    <property type="protein sequence ID" value="CEI58613.1"/>
    <property type="molecule type" value="Genomic_DNA"/>
</dbReference>
<keyword evidence="7 15" id="KW-0479">Metal-binding</keyword>
<dbReference type="GO" id="GO:0009328">
    <property type="term" value="C:phenylalanine-tRNA ligase complex"/>
    <property type="evidence" value="ECO:0007669"/>
    <property type="project" value="TreeGrafter"/>
</dbReference>
<dbReference type="NCBIfam" id="TIGR00472">
    <property type="entry name" value="pheT_bact"/>
    <property type="match status" value="1"/>
</dbReference>
<dbReference type="SUPFAM" id="SSF54991">
    <property type="entry name" value="Anticodon-binding domain of PheRS"/>
    <property type="match status" value="1"/>
</dbReference>
<feature type="binding site" evidence="15">
    <location>
        <position position="453"/>
    </location>
    <ligand>
        <name>Mg(2+)</name>
        <dbReference type="ChEBI" id="CHEBI:18420"/>
        <note>shared with alpha subunit</note>
    </ligand>
</feature>
<evidence type="ECO:0000256" key="4">
    <source>
        <dbReference type="ARBA" id="ARBA00022490"/>
    </source>
</evidence>
<dbReference type="InterPro" id="IPR005146">
    <property type="entry name" value="B3/B4_tRNA-bd"/>
</dbReference>
<dbReference type="InterPro" id="IPR004532">
    <property type="entry name" value="Phe-tRNA-ligase_IIc_bsu_bact"/>
</dbReference>
<evidence type="ECO:0000256" key="10">
    <source>
        <dbReference type="ARBA" id="ARBA00022842"/>
    </source>
</evidence>
<keyword evidence="8 15" id="KW-0547">Nucleotide-binding</keyword>
<accession>A0A8D9JPG1</accession>
<keyword evidence="10 15" id="KW-0460">Magnesium</keyword>
<dbReference type="RefSeq" id="WP_219848747.1">
    <property type="nucleotide sequence ID" value="NZ_LN649255.1"/>
</dbReference>
<dbReference type="GO" id="GO:0005524">
    <property type="term" value="F:ATP binding"/>
    <property type="evidence" value="ECO:0007669"/>
    <property type="project" value="UniProtKB-UniRule"/>
</dbReference>
<dbReference type="SUPFAM" id="SSF50249">
    <property type="entry name" value="Nucleic acid-binding proteins"/>
    <property type="match status" value="1"/>
</dbReference>
<dbReference type="Gene3D" id="2.40.50.140">
    <property type="entry name" value="Nucleic acid-binding proteins"/>
    <property type="match status" value="1"/>
</dbReference>
<dbReference type="PANTHER" id="PTHR10947">
    <property type="entry name" value="PHENYLALANYL-TRNA SYNTHETASE BETA CHAIN AND LEUCINE-RICH REPEAT-CONTAINING PROTEIN 47"/>
    <property type="match status" value="1"/>
</dbReference>
<dbReference type="InterPro" id="IPR005121">
    <property type="entry name" value="Fdx_antiC-bd"/>
</dbReference>
<dbReference type="InterPro" id="IPR020825">
    <property type="entry name" value="Phe-tRNA_synthase-like_B3/B4"/>
</dbReference>
<evidence type="ECO:0000313" key="19">
    <source>
        <dbReference type="Proteomes" id="UP000032800"/>
    </source>
</evidence>
<evidence type="ECO:0000256" key="3">
    <source>
        <dbReference type="ARBA" id="ARBA00011209"/>
    </source>
</evidence>
<dbReference type="Gene3D" id="3.30.56.10">
    <property type="match status" value="2"/>
</dbReference>
<dbReference type="PANTHER" id="PTHR10947:SF0">
    <property type="entry name" value="PHENYLALANINE--TRNA LIGASE BETA SUBUNIT"/>
    <property type="match status" value="1"/>
</dbReference>
<dbReference type="SUPFAM" id="SSF55681">
    <property type="entry name" value="Class II aaRS and biotin synthetases"/>
    <property type="match status" value="1"/>
</dbReference>
<dbReference type="Pfam" id="PF03484">
    <property type="entry name" value="B5"/>
    <property type="match status" value="1"/>
</dbReference>
<keyword evidence="13 15" id="KW-0030">Aminoacyl-tRNA synthetase</keyword>
<dbReference type="FunFam" id="3.30.930.10:FF:000022">
    <property type="entry name" value="Phenylalanine--tRNA ligase beta subunit"/>
    <property type="match status" value="1"/>
</dbReference>
<dbReference type="GO" id="GO:0006432">
    <property type="term" value="P:phenylalanyl-tRNA aminoacylation"/>
    <property type="evidence" value="ECO:0007669"/>
    <property type="project" value="UniProtKB-UniRule"/>
</dbReference>
<evidence type="ECO:0000256" key="13">
    <source>
        <dbReference type="ARBA" id="ARBA00023146"/>
    </source>
</evidence>
<comment type="similarity">
    <text evidence="2 15">Belongs to the phenylalanyl-tRNA synthetase beta subunit family. Type 1 subfamily.</text>
</comment>
<dbReference type="InterPro" id="IPR036690">
    <property type="entry name" value="Fdx_antiC-bd_sf"/>
</dbReference>
<evidence type="ECO:0000256" key="11">
    <source>
        <dbReference type="ARBA" id="ARBA00022884"/>
    </source>
</evidence>
<evidence type="ECO:0000256" key="14">
    <source>
        <dbReference type="ARBA" id="ARBA00049255"/>
    </source>
</evidence>
<evidence type="ECO:0000256" key="15">
    <source>
        <dbReference type="HAMAP-Rule" id="MF_00283"/>
    </source>
</evidence>
<dbReference type="Gene3D" id="3.30.930.10">
    <property type="entry name" value="Bira Bifunctional Protein, Domain 2"/>
    <property type="match status" value="1"/>
</dbReference>
<keyword evidence="5" id="KW-0820">tRNA-binding</keyword>
<evidence type="ECO:0000256" key="8">
    <source>
        <dbReference type="ARBA" id="ARBA00022741"/>
    </source>
</evidence>
<evidence type="ECO:0000256" key="7">
    <source>
        <dbReference type="ARBA" id="ARBA00022723"/>
    </source>
</evidence>
<dbReference type="Gene3D" id="3.50.40.10">
    <property type="entry name" value="Phenylalanyl-trna Synthetase, Chain B, domain 3"/>
    <property type="match status" value="1"/>
</dbReference>
<dbReference type="AlphaFoldDB" id="A0A8D9JPG1"/>
<dbReference type="GO" id="GO:0004826">
    <property type="term" value="F:phenylalanine-tRNA ligase activity"/>
    <property type="evidence" value="ECO:0007669"/>
    <property type="project" value="UniProtKB-UniRule"/>
</dbReference>
<dbReference type="CDD" id="cd00769">
    <property type="entry name" value="PheRS_beta_core"/>
    <property type="match status" value="1"/>
</dbReference>
<evidence type="ECO:0000256" key="12">
    <source>
        <dbReference type="ARBA" id="ARBA00022917"/>
    </source>
</evidence>
<comment type="subunit">
    <text evidence="3 15">Tetramer of two alpha and two beta subunits.</text>
</comment>
<dbReference type="SMART" id="SM00896">
    <property type="entry name" value="FDX-ACB"/>
    <property type="match status" value="1"/>
</dbReference>
<dbReference type="InterPro" id="IPR045864">
    <property type="entry name" value="aa-tRNA-synth_II/BPL/LPL"/>
</dbReference>
<evidence type="ECO:0000256" key="1">
    <source>
        <dbReference type="ARBA" id="ARBA00004496"/>
    </source>
</evidence>
<dbReference type="GO" id="GO:0000049">
    <property type="term" value="F:tRNA binding"/>
    <property type="evidence" value="ECO:0007669"/>
    <property type="project" value="UniProtKB-KW"/>
</dbReference>
<dbReference type="SMART" id="SM00873">
    <property type="entry name" value="B3_4"/>
    <property type="match status" value="1"/>
</dbReference>
<dbReference type="SMART" id="SM00874">
    <property type="entry name" value="B5"/>
    <property type="match status" value="1"/>
</dbReference>
<comment type="cofactor">
    <cofactor evidence="15">
        <name>Mg(2+)</name>
        <dbReference type="ChEBI" id="CHEBI:18420"/>
    </cofactor>
    <text evidence="15">Binds 2 magnesium ions per tetramer.</text>
</comment>
<protein>
    <recommendedName>
        <fullName evidence="15">Phenylalanine--tRNA ligase beta subunit</fullName>
        <ecNumber evidence="15">6.1.1.20</ecNumber>
    </recommendedName>
    <alternativeName>
        <fullName evidence="15">Phenylalanyl-tRNA synthetase beta subunit</fullName>
        <shortName evidence="15">PheRS</shortName>
    </alternativeName>
</protein>
<dbReference type="InterPro" id="IPR005147">
    <property type="entry name" value="tRNA_synthase_B5-dom"/>
</dbReference>
<sequence>MKVSKTWISEWFELKCEWVSLKYDSNIIAEQLTMIGLKSSYLVNKEVTGVVISCIKKIINYADKFNLCIINDGKQYWQIISSKTVTVGQKIAFAKIGGLLPKNLKIINKDFYGIESWGNFCKVNDIILFPKDAPIGFDIMNLKNVIDIECLPNRSDCLSLIGIAREFCAINRLNLNDNHFINIVKTTSKISYSIKVEVPKYCPKVSIRVIESINVNTQTPWWIYERLYLNGIASSDLMVDLINYVMLELGQPINCYDLNNLKGKLTVRMAKNTEKIKLLTGKNIELKEDTLIIADDLGPLNIAGIIGSDRTIIRNDTRNILLLSAFFTPSIIAGKASFYGLDTDLAYRYSRGVDSEIQNRALERITKLLISISGGNAGNINHIEFKSDLPNKHIINLKFLHIKKLLGYHIKKNEISDILKRLGFKIIKKYMNFWRIKIPSWRFDIFLQEDLIEELARIHGYKKLPKSNPKIQYTPNLKSESLINKDQISSQLISRGYQEVITYSFISPKLQKYLQPKISTPIINNPLSKEFSVMRSSLWPGLIKALLYNLNRQQTRIALFEIGLVFLGKNIKNVKQVEKLGGIFTGNRYIGGWNLNNYKTEFFDIKGDIEVLIRLGGDFSSWKFKYAIHPALHQGKSAKILRKNKTVGWIGALNPTISSYFGLPFEIFIFELDLAYLLKGKIPTFNNVSRFPEINRDLALLINKNLSVSKIIDTIRRKAGKYLIEIILFDVYADFYKEYNSIALRLTWQHPFRTLFDKEIEDLLKNILISLKTRYGIVSRNEKSEINWKNLNATSNIRY</sequence>
<dbReference type="PROSITE" id="PS51483">
    <property type="entry name" value="B5"/>
    <property type="match status" value="1"/>
</dbReference>
<dbReference type="InterPro" id="IPR041616">
    <property type="entry name" value="PheRS_beta_core"/>
</dbReference>
<reference evidence="18 19" key="1">
    <citation type="journal article" date="2015" name="Genome Biol. Evol.">
        <title>Genome evolution in the primary endosymbiont of whiteflies sheds light on their divergence.</title>
        <authorList>
            <person name="Santos-Garcia D."/>
            <person name="Vargas-Chavez C."/>
            <person name="Moya A."/>
            <person name="Latorre A."/>
            <person name="Silva"/>
            <person name="F J."/>
        </authorList>
    </citation>
    <scope>NUCLEOTIDE SEQUENCE [LARGE SCALE GENOMIC DNA]</scope>
    <source>
        <strain evidence="19">AD-VLC</strain>
    </source>
</reference>
<dbReference type="KEGG" id="plc:PAD_060"/>
<evidence type="ECO:0000259" key="16">
    <source>
        <dbReference type="PROSITE" id="PS51447"/>
    </source>
</evidence>
<feature type="binding site" evidence="15">
    <location>
        <position position="454"/>
    </location>
    <ligand>
        <name>Mg(2+)</name>
        <dbReference type="ChEBI" id="CHEBI:18420"/>
        <note>shared with alpha subunit</note>
    </ligand>
</feature>
<feature type="binding site" evidence="15">
    <location>
        <position position="450"/>
    </location>
    <ligand>
        <name>Mg(2+)</name>
        <dbReference type="ChEBI" id="CHEBI:18420"/>
        <note>shared with alpha subunit</note>
    </ligand>
</feature>
<dbReference type="GO" id="GO:0000287">
    <property type="term" value="F:magnesium ion binding"/>
    <property type="evidence" value="ECO:0007669"/>
    <property type="project" value="UniProtKB-UniRule"/>
</dbReference>
<dbReference type="SUPFAM" id="SSF56037">
    <property type="entry name" value="PheT/TilS domain"/>
    <property type="match status" value="1"/>
</dbReference>
<keyword evidence="12 15" id="KW-0648">Protein biosynthesis</keyword>
<feature type="domain" description="FDX-ACB" evidence="16">
    <location>
        <begin position="689"/>
        <end position="780"/>
    </location>
</feature>
<proteinExistence type="inferred from homology"/>
<dbReference type="InterPro" id="IPR045060">
    <property type="entry name" value="Phe-tRNA-ligase_IIc_bsu"/>
</dbReference>
<feature type="binding site" evidence="15">
    <location>
        <position position="444"/>
    </location>
    <ligand>
        <name>Mg(2+)</name>
        <dbReference type="ChEBI" id="CHEBI:18420"/>
        <note>shared with alpha subunit</note>
    </ligand>
</feature>
<dbReference type="InterPro" id="IPR009061">
    <property type="entry name" value="DNA-bd_dom_put_sf"/>
</dbReference>
<dbReference type="InterPro" id="IPR012340">
    <property type="entry name" value="NA-bd_OB-fold"/>
</dbReference>
<comment type="catalytic activity">
    <reaction evidence="14 15">
        <text>tRNA(Phe) + L-phenylalanine + ATP = L-phenylalanyl-tRNA(Phe) + AMP + diphosphate + H(+)</text>
        <dbReference type="Rhea" id="RHEA:19413"/>
        <dbReference type="Rhea" id="RHEA-COMP:9668"/>
        <dbReference type="Rhea" id="RHEA-COMP:9699"/>
        <dbReference type="ChEBI" id="CHEBI:15378"/>
        <dbReference type="ChEBI" id="CHEBI:30616"/>
        <dbReference type="ChEBI" id="CHEBI:33019"/>
        <dbReference type="ChEBI" id="CHEBI:58095"/>
        <dbReference type="ChEBI" id="CHEBI:78442"/>
        <dbReference type="ChEBI" id="CHEBI:78531"/>
        <dbReference type="ChEBI" id="CHEBI:456215"/>
        <dbReference type="EC" id="6.1.1.20"/>
    </reaction>
</comment>
<evidence type="ECO:0000313" key="18">
    <source>
        <dbReference type="EMBL" id="CEI58613.1"/>
    </source>
</evidence>
<dbReference type="EC" id="6.1.1.20" evidence="15"/>
<keyword evidence="6 15" id="KW-0436">Ligase</keyword>
<evidence type="ECO:0000256" key="6">
    <source>
        <dbReference type="ARBA" id="ARBA00022598"/>
    </source>
</evidence>
<dbReference type="PROSITE" id="PS51447">
    <property type="entry name" value="FDX_ACB"/>
    <property type="match status" value="1"/>
</dbReference>
<gene>
    <name evidence="15 18" type="primary">pheT</name>
    <name evidence="18" type="ORF">PAD_060</name>
</gene>
<dbReference type="SUPFAM" id="SSF46955">
    <property type="entry name" value="Putative DNA-binding domain"/>
    <property type="match status" value="1"/>
</dbReference>
<keyword evidence="9 15" id="KW-0067">ATP-binding</keyword>
<dbReference type="Gene3D" id="3.30.70.380">
    <property type="entry name" value="Ferrodoxin-fold anticodon-binding domain"/>
    <property type="match status" value="1"/>
</dbReference>
<evidence type="ECO:0000259" key="17">
    <source>
        <dbReference type="PROSITE" id="PS51483"/>
    </source>
</evidence>
<name>A0A8D9JPG1_9GAMM</name>
<dbReference type="Pfam" id="PF03147">
    <property type="entry name" value="FDX-ACB"/>
    <property type="match status" value="1"/>
</dbReference>